<gene>
    <name evidence="2" type="ORF">FH972_011452</name>
</gene>
<proteinExistence type="predicted"/>
<accession>A0A660KXH1</accession>
<dbReference type="Proteomes" id="UP000327013">
    <property type="component" value="Chromosome 4"/>
</dbReference>
<keyword evidence="3" id="KW-1185">Reference proteome</keyword>
<dbReference type="EMBL" id="CM017324">
    <property type="protein sequence ID" value="KAE8038999.1"/>
    <property type="molecule type" value="Genomic_DNA"/>
</dbReference>
<dbReference type="AlphaFoldDB" id="A0A660KXH1"/>
<name>A0A660KXH1_9ROSI</name>
<evidence type="ECO:0000256" key="1">
    <source>
        <dbReference type="SAM" id="MobiDB-lite"/>
    </source>
</evidence>
<organism evidence="2 3">
    <name type="scientific">Carpinus fangiana</name>
    <dbReference type="NCBI Taxonomy" id="176857"/>
    <lineage>
        <taxon>Eukaryota</taxon>
        <taxon>Viridiplantae</taxon>
        <taxon>Streptophyta</taxon>
        <taxon>Embryophyta</taxon>
        <taxon>Tracheophyta</taxon>
        <taxon>Spermatophyta</taxon>
        <taxon>Magnoliopsida</taxon>
        <taxon>eudicotyledons</taxon>
        <taxon>Gunneridae</taxon>
        <taxon>Pentapetalae</taxon>
        <taxon>rosids</taxon>
        <taxon>fabids</taxon>
        <taxon>Fagales</taxon>
        <taxon>Betulaceae</taxon>
        <taxon>Carpinus</taxon>
    </lineage>
</organism>
<protein>
    <submittedName>
        <fullName evidence="2">Uncharacterized protein</fullName>
    </submittedName>
</protein>
<dbReference type="OrthoDB" id="1751177at2759"/>
<reference evidence="2 3" key="1">
    <citation type="submission" date="2019-06" db="EMBL/GenBank/DDBJ databases">
        <title>A chromosomal-level reference genome of Carpinus fangiana (Coryloideae, Betulaceae).</title>
        <authorList>
            <person name="Yang X."/>
            <person name="Wang Z."/>
            <person name="Zhang L."/>
            <person name="Hao G."/>
            <person name="Liu J."/>
            <person name="Yang Y."/>
        </authorList>
    </citation>
    <scope>NUCLEOTIDE SEQUENCE [LARGE SCALE GENOMIC DNA]</scope>
    <source>
        <strain evidence="2">Cfa_2016G</strain>
        <tissue evidence="2">Leaf</tissue>
    </source>
</reference>
<feature type="region of interest" description="Disordered" evidence="1">
    <location>
        <begin position="88"/>
        <end position="112"/>
    </location>
</feature>
<sequence>MAETRRRVLDDDIKDGNCIFYLEELNIFCVDLHKIKEDDDGNCVISKANIGEADYTHEKAWKANGEVDYTQLTSFLEVDNSFLSPWRWNPRPSDDGDYEDEDKEVLNMDRGE</sequence>
<evidence type="ECO:0000313" key="2">
    <source>
        <dbReference type="EMBL" id="KAE8038999.1"/>
    </source>
</evidence>
<evidence type="ECO:0000313" key="3">
    <source>
        <dbReference type="Proteomes" id="UP000327013"/>
    </source>
</evidence>